<reference evidence="1" key="1">
    <citation type="submission" date="2021-02" db="EMBL/GenBank/DDBJ databases">
        <authorList>
            <person name="Nowell W R."/>
        </authorList>
    </citation>
    <scope>NUCLEOTIDE SEQUENCE</scope>
</reference>
<protein>
    <submittedName>
        <fullName evidence="1">Uncharacterized protein</fullName>
    </submittedName>
</protein>
<keyword evidence="4" id="KW-1185">Reference proteome</keyword>
<dbReference type="GO" id="GO:0003676">
    <property type="term" value="F:nucleic acid binding"/>
    <property type="evidence" value="ECO:0007669"/>
    <property type="project" value="InterPro"/>
</dbReference>
<evidence type="ECO:0000313" key="3">
    <source>
        <dbReference type="Proteomes" id="UP000663854"/>
    </source>
</evidence>
<comment type="caution">
    <text evidence="1">The sequence shown here is derived from an EMBL/GenBank/DDBJ whole genome shotgun (WGS) entry which is preliminary data.</text>
</comment>
<organism evidence="1 3">
    <name type="scientific">Rotaria sordida</name>
    <dbReference type="NCBI Taxonomy" id="392033"/>
    <lineage>
        <taxon>Eukaryota</taxon>
        <taxon>Metazoa</taxon>
        <taxon>Spiralia</taxon>
        <taxon>Gnathifera</taxon>
        <taxon>Rotifera</taxon>
        <taxon>Eurotatoria</taxon>
        <taxon>Bdelloidea</taxon>
        <taxon>Philodinida</taxon>
        <taxon>Philodinidae</taxon>
        <taxon>Rotaria</taxon>
    </lineage>
</organism>
<dbReference type="Proteomes" id="UP000663870">
    <property type="component" value="Unassembled WGS sequence"/>
</dbReference>
<dbReference type="PANTHER" id="PTHR46068:SF1">
    <property type="entry name" value="TRANSPOSASE IS30-LIKE HTH DOMAIN-CONTAINING PROTEIN"/>
    <property type="match status" value="1"/>
</dbReference>
<dbReference type="Proteomes" id="UP000663854">
    <property type="component" value="Unassembled WGS sequence"/>
</dbReference>
<proteinExistence type="predicted"/>
<dbReference type="InterPro" id="IPR036397">
    <property type="entry name" value="RNaseH_sf"/>
</dbReference>
<sequence>MTDINVKGHQKHLQWRMNVLSLREIYGWSANKITTELWTSYKPNNISRSGLLSFVKRTIKRGTVQDRPRSGRPKSKRTLLNIAKARKRHLNVQNRGQRATAEKLNMSQPSVQYILKHDLKLKPYHKTRASRITKEHAESRLNSAKQLLKKYGRSRRSQFYQWDKMVITDFCGKIGVRQKHNSKNFVFYALDNKSIPSELFYAYEEKFEKGFMLWGGLTSRGLIPESPLFIDEFLNGYEWKKGEKKTINATRYIDLLEQVVPAMEQLFPDNDYIFQDDTSRIHRTPPVLKFVEENMPQRIDINDQAVKMDDVWPIENLWSIIRNDLSKYEFNSLHDVKQRIIDIWKNFCEEKCVKMIDSISKRLKAVVRKQGQRITKRDY</sequence>
<gene>
    <name evidence="2" type="ORF">JXQ802_LOCUS53843</name>
    <name evidence="1" type="ORF">PYM288_LOCUS37429</name>
</gene>
<evidence type="ECO:0000313" key="2">
    <source>
        <dbReference type="EMBL" id="CAF1645704.1"/>
    </source>
</evidence>
<evidence type="ECO:0000313" key="1">
    <source>
        <dbReference type="EMBL" id="CAF1473114.1"/>
    </source>
</evidence>
<dbReference type="EMBL" id="CAJNOL010009797">
    <property type="protein sequence ID" value="CAF1645704.1"/>
    <property type="molecule type" value="Genomic_DNA"/>
</dbReference>
<dbReference type="PANTHER" id="PTHR46068">
    <property type="entry name" value="PROTEIN CBG27172"/>
    <property type="match status" value="1"/>
</dbReference>
<dbReference type="EMBL" id="CAJNOH010008113">
    <property type="protein sequence ID" value="CAF1473114.1"/>
    <property type="molecule type" value="Genomic_DNA"/>
</dbReference>
<dbReference type="AlphaFoldDB" id="A0A815R7V4"/>
<accession>A0A815R7V4</accession>
<evidence type="ECO:0000313" key="4">
    <source>
        <dbReference type="Proteomes" id="UP000663870"/>
    </source>
</evidence>
<dbReference type="Gene3D" id="3.30.420.10">
    <property type="entry name" value="Ribonuclease H-like superfamily/Ribonuclease H"/>
    <property type="match status" value="1"/>
</dbReference>
<name>A0A815R7V4_9BILA</name>